<gene>
    <name evidence="3" type="ORF">DXT99_12865</name>
</gene>
<evidence type="ECO:0000313" key="3">
    <source>
        <dbReference type="EMBL" id="RDV14848.1"/>
    </source>
</evidence>
<protein>
    <submittedName>
        <fullName evidence="3">Uncharacterized protein</fullName>
    </submittedName>
</protein>
<reference evidence="4" key="1">
    <citation type="submission" date="2018-08" db="EMBL/GenBank/DDBJ databases">
        <authorList>
            <person name="Liu Z.-W."/>
            <person name="Du Z.-J."/>
        </authorList>
    </citation>
    <scope>NUCLEOTIDE SEQUENCE [LARGE SCALE GENOMIC DNA]</scope>
    <source>
        <strain evidence="4">H4X</strain>
    </source>
</reference>
<dbReference type="EMBL" id="QRGR01000012">
    <property type="protein sequence ID" value="RDV14848.1"/>
    <property type="molecule type" value="Genomic_DNA"/>
</dbReference>
<evidence type="ECO:0000256" key="2">
    <source>
        <dbReference type="SAM" id="Phobius"/>
    </source>
</evidence>
<keyword evidence="2" id="KW-0812">Transmembrane</keyword>
<keyword evidence="2" id="KW-0472">Membrane</keyword>
<feature type="transmembrane region" description="Helical" evidence="2">
    <location>
        <begin position="6"/>
        <end position="22"/>
    </location>
</feature>
<feature type="compositionally biased region" description="Basic and acidic residues" evidence="1">
    <location>
        <begin position="68"/>
        <end position="83"/>
    </location>
</feature>
<feature type="region of interest" description="Disordered" evidence="1">
    <location>
        <begin position="68"/>
        <end position="102"/>
    </location>
</feature>
<name>A0A3D8LBR2_9BACT</name>
<feature type="region of interest" description="Disordered" evidence="1">
    <location>
        <begin position="29"/>
        <end position="56"/>
    </location>
</feature>
<keyword evidence="2" id="KW-1133">Transmembrane helix</keyword>
<evidence type="ECO:0000313" key="4">
    <source>
        <dbReference type="Proteomes" id="UP000256708"/>
    </source>
</evidence>
<dbReference type="OrthoDB" id="852730at2"/>
<keyword evidence="4" id="KW-1185">Reference proteome</keyword>
<dbReference type="RefSeq" id="WP_115565960.1">
    <property type="nucleotide sequence ID" value="NZ_QRGR01000012.1"/>
</dbReference>
<dbReference type="AlphaFoldDB" id="A0A3D8LBR2"/>
<accession>A0A3D8LBR2</accession>
<comment type="caution">
    <text evidence="3">The sequence shown here is derived from an EMBL/GenBank/DDBJ whole genome shotgun (WGS) entry which is preliminary data.</text>
</comment>
<evidence type="ECO:0000256" key="1">
    <source>
        <dbReference type="SAM" id="MobiDB-lite"/>
    </source>
</evidence>
<sequence length="172" mass="20014">MEDYHIILYALAAVIYFIFQQWRKAFNSPSDDADVEVPPQERRPQQPNRPPTSFEDILRELQPKVERAEERGKSIVENAKEQAKQVAGPVAPPAAEAPPKYRNYDMEVPKVMSWERKAAERQAARQSEEIRERLFKAEQQVVKPSKYAKLLKNPATVRDAFVLTEIFKRKYD</sequence>
<proteinExistence type="predicted"/>
<dbReference type="Proteomes" id="UP000256708">
    <property type="component" value="Unassembled WGS sequence"/>
</dbReference>
<organism evidence="3 4">
    <name type="scientific">Pontibacter diazotrophicus</name>
    <dbReference type="NCBI Taxonomy" id="1400979"/>
    <lineage>
        <taxon>Bacteria</taxon>
        <taxon>Pseudomonadati</taxon>
        <taxon>Bacteroidota</taxon>
        <taxon>Cytophagia</taxon>
        <taxon>Cytophagales</taxon>
        <taxon>Hymenobacteraceae</taxon>
        <taxon>Pontibacter</taxon>
    </lineage>
</organism>